<feature type="signal peptide" evidence="1">
    <location>
        <begin position="1"/>
        <end position="21"/>
    </location>
</feature>
<evidence type="ECO:0000313" key="3">
    <source>
        <dbReference type="EMBL" id="QSQ25116.1"/>
    </source>
</evidence>
<keyword evidence="1" id="KW-0732">Signal</keyword>
<feature type="domain" description="DUF4142" evidence="2">
    <location>
        <begin position="54"/>
        <end position="195"/>
    </location>
</feature>
<dbReference type="EMBL" id="CP071090">
    <property type="protein sequence ID" value="QSQ25116.1"/>
    <property type="molecule type" value="Genomic_DNA"/>
</dbReference>
<accession>A0ABX7P3U3</accession>
<proteinExistence type="predicted"/>
<reference evidence="3 4" key="1">
    <citation type="submission" date="2021-02" db="EMBL/GenBank/DDBJ databases">
        <title>De Novo genome assembly of isolated myxobacteria.</title>
        <authorList>
            <person name="Stevens D.C."/>
        </authorList>
    </citation>
    <scope>NUCLEOTIDE SEQUENCE [LARGE SCALE GENOMIC DNA]</scope>
    <source>
        <strain evidence="4">SCPEA02</strain>
    </source>
</reference>
<organism evidence="3 4">
    <name type="scientific">Pyxidicoccus parkwayensis</name>
    <dbReference type="NCBI Taxonomy" id="2813578"/>
    <lineage>
        <taxon>Bacteria</taxon>
        <taxon>Pseudomonadati</taxon>
        <taxon>Myxococcota</taxon>
        <taxon>Myxococcia</taxon>
        <taxon>Myxococcales</taxon>
        <taxon>Cystobacterineae</taxon>
        <taxon>Myxococcaceae</taxon>
        <taxon>Pyxidicoccus</taxon>
    </lineage>
</organism>
<name>A0ABX7P3U3_9BACT</name>
<evidence type="ECO:0000313" key="4">
    <source>
        <dbReference type="Proteomes" id="UP000662747"/>
    </source>
</evidence>
<feature type="chain" id="PRO_5046759111" evidence="1">
    <location>
        <begin position="22"/>
        <end position="215"/>
    </location>
</feature>
<gene>
    <name evidence="3" type="ORF">JY651_09375</name>
</gene>
<dbReference type="RefSeq" id="WP_206726673.1">
    <property type="nucleotide sequence ID" value="NZ_CP071090.1"/>
</dbReference>
<protein>
    <submittedName>
        <fullName evidence="3">DUF4142 domain-containing protein</fullName>
    </submittedName>
</protein>
<keyword evidence="4" id="KW-1185">Reference proteome</keyword>
<dbReference type="PANTHER" id="PTHR38593:SF1">
    <property type="entry name" value="BLR2558 PROTEIN"/>
    <property type="match status" value="1"/>
</dbReference>
<evidence type="ECO:0000259" key="2">
    <source>
        <dbReference type="Pfam" id="PF13628"/>
    </source>
</evidence>
<dbReference type="Proteomes" id="UP000662747">
    <property type="component" value="Chromosome"/>
</dbReference>
<dbReference type="PROSITE" id="PS51257">
    <property type="entry name" value="PROKAR_LIPOPROTEIN"/>
    <property type="match status" value="1"/>
</dbReference>
<dbReference type="Pfam" id="PF13628">
    <property type="entry name" value="DUF4142"/>
    <property type="match status" value="1"/>
</dbReference>
<dbReference type="InterPro" id="IPR025419">
    <property type="entry name" value="DUF4142"/>
</dbReference>
<sequence length="215" mass="22592">MRMTRSWLWAVAASAGLAAAAACTSGGKEDNIETALQVDAGADAGMGGENIALTDAEIAQVVLVANDGEVMLAQAILTRAVDASVRDFNTRMVNEHTAARQRAEQMFQAQGIQPKDSVVSQHLQEEVQRLMSALEKAPDAKFDLAAMDAQLTAHARTALTADALLAPQAQNAALQQELQTERVTVQQHLDAAAALQTALYAGDAGTPDAGIPTYP</sequence>
<evidence type="ECO:0000256" key="1">
    <source>
        <dbReference type="SAM" id="SignalP"/>
    </source>
</evidence>
<dbReference type="PANTHER" id="PTHR38593">
    <property type="entry name" value="BLR2558 PROTEIN"/>
    <property type="match status" value="1"/>
</dbReference>